<dbReference type="InterPro" id="IPR014710">
    <property type="entry name" value="RmlC-like_jellyroll"/>
</dbReference>
<name>A0ABP7R4S3_9SPHI</name>
<feature type="domain" description="Cyclic nucleotide-binding" evidence="1">
    <location>
        <begin position="30"/>
        <end position="116"/>
    </location>
</feature>
<proteinExistence type="predicted"/>
<dbReference type="CDD" id="cd00038">
    <property type="entry name" value="CAP_ED"/>
    <property type="match status" value="1"/>
</dbReference>
<dbReference type="InterPro" id="IPR018490">
    <property type="entry name" value="cNMP-bd_dom_sf"/>
</dbReference>
<sequence>MFSDFERYIKTQAVLTEEDIRLFRDTAIEKKLRRKDLLLQEGEICRYKTFVCKGFLRTYRTTGNGNEHVMQFSPENNWTTDPESYEHHTPSCYNIDALEYTEVVMWTKKDFDYLFDHIPLLKVYSDKLIASNLSRTRQRVFSAISATAEERYDEFIKMYPGILTRVPLHMVASFLGVSRETLSRIRHTQVKS</sequence>
<organism evidence="2 3">
    <name type="scientific">Mucilaginibacter dorajii</name>
    <dbReference type="NCBI Taxonomy" id="692994"/>
    <lineage>
        <taxon>Bacteria</taxon>
        <taxon>Pseudomonadati</taxon>
        <taxon>Bacteroidota</taxon>
        <taxon>Sphingobacteriia</taxon>
        <taxon>Sphingobacteriales</taxon>
        <taxon>Sphingobacteriaceae</taxon>
        <taxon>Mucilaginibacter</taxon>
    </lineage>
</organism>
<evidence type="ECO:0000259" key="1">
    <source>
        <dbReference type="Pfam" id="PF00027"/>
    </source>
</evidence>
<dbReference type="EMBL" id="BAAAZC010000046">
    <property type="protein sequence ID" value="GAA3992000.1"/>
    <property type="molecule type" value="Genomic_DNA"/>
</dbReference>
<accession>A0ABP7R4S3</accession>
<reference evidence="3" key="1">
    <citation type="journal article" date="2019" name="Int. J. Syst. Evol. Microbiol.">
        <title>The Global Catalogue of Microorganisms (GCM) 10K type strain sequencing project: providing services to taxonomists for standard genome sequencing and annotation.</title>
        <authorList>
            <consortium name="The Broad Institute Genomics Platform"/>
            <consortium name="The Broad Institute Genome Sequencing Center for Infectious Disease"/>
            <person name="Wu L."/>
            <person name="Ma J."/>
        </authorList>
    </citation>
    <scope>NUCLEOTIDE SEQUENCE [LARGE SCALE GENOMIC DNA]</scope>
    <source>
        <strain evidence="3">JCM 16601</strain>
    </source>
</reference>
<protein>
    <submittedName>
        <fullName evidence="2">Crp/Fnr family transcriptional regulator</fullName>
    </submittedName>
</protein>
<evidence type="ECO:0000313" key="3">
    <source>
        <dbReference type="Proteomes" id="UP001500742"/>
    </source>
</evidence>
<dbReference type="SUPFAM" id="SSF51206">
    <property type="entry name" value="cAMP-binding domain-like"/>
    <property type="match status" value="1"/>
</dbReference>
<dbReference type="InterPro" id="IPR000595">
    <property type="entry name" value="cNMP-bd_dom"/>
</dbReference>
<keyword evidence="3" id="KW-1185">Reference proteome</keyword>
<dbReference type="RefSeq" id="WP_259097707.1">
    <property type="nucleotide sequence ID" value="NZ_BAAAZC010000046.1"/>
</dbReference>
<comment type="caution">
    <text evidence="2">The sequence shown here is derived from an EMBL/GenBank/DDBJ whole genome shotgun (WGS) entry which is preliminary data.</text>
</comment>
<evidence type="ECO:0000313" key="2">
    <source>
        <dbReference type="EMBL" id="GAA3992000.1"/>
    </source>
</evidence>
<gene>
    <name evidence="2" type="ORF">GCM10022210_52010</name>
</gene>
<dbReference type="Gene3D" id="2.60.120.10">
    <property type="entry name" value="Jelly Rolls"/>
    <property type="match status" value="1"/>
</dbReference>
<dbReference type="Pfam" id="PF00027">
    <property type="entry name" value="cNMP_binding"/>
    <property type="match status" value="1"/>
</dbReference>
<dbReference type="Proteomes" id="UP001500742">
    <property type="component" value="Unassembled WGS sequence"/>
</dbReference>